<keyword evidence="2" id="KW-1185">Reference proteome</keyword>
<sequence>MCKVERLDQFRICFDLNKLAQHDIDNWIEFAVARQVQRVELDLLECGEFTQGFGNCVIISPFNTLGVYKIPQLTMLKKFVLVVEACEDRSILHCTKVIEAAPQLTELELNLWMEPKRSKRESVRRS</sequence>
<dbReference type="EMBL" id="JBANQN010000004">
    <property type="protein sequence ID" value="KAK6792197.1"/>
    <property type="molecule type" value="Genomic_DNA"/>
</dbReference>
<gene>
    <name evidence="1" type="ORF">RDI58_011278</name>
</gene>
<evidence type="ECO:0000313" key="1">
    <source>
        <dbReference type="EMBL" id="KAK6792197.1"/>
    </source>
</evidence>
<dbReference type="AlphaFoldDB" id="A0AAN8TV22"/>
<name>A0AAN8TV22_SOLBU</name>
<proteinExistence type="predicted"/>
<dbReference type="Proteomes" id="UP001371456">
    <property type="component" value="Unassembled WGS sequence"/>
</dbReference>
<reference evidence="1 2" key="1">
    <citation type="submission" date="2024-02" db="EMBL/GenBank/DDBJ databases">
        <title>de novo genome assembly of Solanum bulbocastanum strain 11H21.</title>
        <authorList>
            <person name="Hosaka A.J."/>
        </authorList>
    </citation>
    <scope>NUCLEOTIDE SEQUENCE [LARGE SCALE GENOMIC DNA]</scope>
    <source>
        <tissue evidence="1">Young leaves</tissue>
    </source>
</reference>
<protein>
    <submittedName>
        <fullName evidence="1">Uncharacterized protein</fullName>
    </submittedName>
</protein>
<organism evidence="1 2">
    <name type="scientific">Solanum bulbocastanum</name>
    <name type="common">Wild potato</name>
    <dbReference type="NCBI Taxonomy" id="147425"/>
    <lineage>
        <taxon>Eukaryota</taxon>
        <taxon>Viridiplantae</taxon>
        <taxon>Streptophyta</taxon>
        <taxon>Embryophyta</taxon>
        <taxon>Tracheophyta</taxon>
        <taxon>Spermatophyta</taxon>
        <taxon>Magnoliopsida</taxon>
        <taxon>eudicotyledons</taxon>
        <taxon>Gunneridae</taxon>
        <taxon>Pentapetalae</taxon>
        <taxon>asterids</taxon>
        <taxon>lamiids</taxon>
        <taxon>Solanales</taxon>
        <taxon>Solanaceae</taxon>
        <taxon>Solanoideae</taxon>
        <taxon>Solaneae</taxon>
        <taxon>Solanum</taxon>
    </lineage>
</organism>
<comment type="caution">
    <text evidence="1">The sequence shown here is derived from an EMBL/GenBank/DDBJ whole genome shotgun (WGS) entry which is preliminary data.</text>
</comment>
<evidence type="ECO:0000313" key="2">
    <source>
        <dbReference type="Proteomes" id="UP001371456"/>
    </source>
</evidence>
<accession>A0AAN8TV22</accession>